<organism evidence="2 3">
    <name type="scientific">Oleidesulfovibrio alaskensis (strain ATCC BAA-1058 / DSM 17464 / G20)</name>
    <name type="common">Desulfovibrio alaskensis</name>
    <dbReference type="NCBI Taxonomy" id="207559"/>
    <lineage>
        <taxon>Bacteria</taxon>
        <taxon>Pseudomonadati</taxon>
        <taxon>Thermodesulfobacteriota</taxon>
        <taxon>Desulfovibrionia</taxon>
        <taxon>Desulfovibrionales</taxon>
        <taxon>Desulfovibrionaceae</taxon>
        <taxon>Oleidesulfovibrio</taxon>
    </lineage>
</organism>
<dbReference type="eggNOG" id="COG1917">
    <property type="taxonomic scope" value="Bacteria"/>
</dbReference>
<dbReference type="EMBL" id="CP000112">
    <property type="protein sequence ID" value="ABB39100.2"/>
    <property type="molecule type" value="Genomic_DNA"/>
</dbReference>
<evidence type="ECO:0000259" key="1">
    <source>
        <dbReference type="Pfam" id="PF07883"/>
    </source>
</evidence>
<dbReference type="AlphaFoldDB" id="Q30YZ6"/>
<dbReference type="PANTHER" id="PTHR37694:SF1">
    <property type="entry name" value="SLR8022 PROTEIN"/>
    <property type="match status" value="1"/>
</dbReference>
<dbReference type="PDB" id="2Q30">
    <property type="method" value="X-ray"/>
    <property type="resolution" value="1.94 A"/>
    <property type="chains" value="A/B/C/D/E/F/G/H=1-105"/>
</dbReference>
<dbReference type="PDBsum" id="2Q30"/>
<reference evidence="4" key="1">
    <citation type="submission" date="2007-05" db="PDB data bank">
        <title>Crystal structure of uncharacterized protein (YP_388795.1) from Desulfovibrio desulfuricans G20 at 1.94 A resolution.</title>
        <authorList>
            <consortium name="Joint Center for Structural Genomics (JCSG)"/>
        </authorList>
    </citation>
    <scope>X-RAY CRYSTALLOGRAPHY (1.94 ANGSTROMS)</scope>
</reference>
<dbReference type="SUPFAM" id="SSF51182">
    <property type="entry name" value="RmlC-like cupins"/>
    <property type="match status" value="1"/>
</dbReference>
<evidence type="ECO:0000313" key="3">
    <source>
        <dbReference type="Proteomes" id="UP000002710"/>
    </source>
</evidence>
<evidence type="ECO:0007829" key="4">
    <source>
        <dbReference type="PDB" id="2Q30"/>
    </source>
</evidence>
<dbReference type="KEGG" id="dde:Dde_2303"/>
<dbReference type="SMR" id="Q30YZ6"/>
<dbReference type="RefSeq" id="WP_011368182.1">
    <property type="nucleotide sequence ID" value="NC_007519.1"/>
</dbReference>
<reference evidence="2 3" key="2">
    <citation type="journal article" date="2011" name="J. Bacteriol.">
        <title>Complete genome sequence and updated annotation of Desulfovibrio alaskensis G20.</title>
        <authorList>
            <person name="Hauser L.J."/>
            <person name="Land M.L."/>
            <person name="Brown S.D."/>
            <person name="Larimer F."/>
            <person name="Keller K.L."/>
            <person name="Rapp-Giles B.J."/>
            <person name="Price M.N."/>
            <person name="Lin M."/>
            <person name="Bruce D.C."/>
            <person name="Detter J.C."/>
            <person name="Tapia R."/>
            <person name="Han C.S."/>
            <person name="Goodwin L.A."/>
            <person name="Cheng J.F."/>
            <person name="Pitluck S."/>
            <person name="Copeland A."/>
            <person name="Lucas S."/>
            <person name="Nolan M."/>
            <person name="Lapidus A.L."/>
            <person name="Palumbo A.V."/>
            <person name="Wall J.D."/>
        </authorList>
    </citation>
    <scope>NUCLEOTIDE SEQUENCE [LARGE SCALE GENOMIC DNA]</scope>
    <source>
        <strain evidence="3">ATCC BAA 1058 / DSM 17464 / G20</strain>
    </source>
</reference>
<gene>
    <name evidence="2" type="ordered locus">Dde_2303</name>
</gene>
<dbReference type="EvolutionaryTrace" id="Q30YZ6"/>
<keyword evidence="3" id="KW-1185">Reference proteome</keyword>
<proteinExistence type="evidence at protein level"/>
<dbReference type="Proteomes" id="UP000002710">
    <property type="component" value="Chromosome"/>
</dbReference>
<dbReference type="Pfam" id="PF07883">
    <property type="entry name" value="Cupin_2"/>
    <property type="match status" value="1"/>
</dbReference>
<feature type="domain" description="Cupin type-2" evidence="1">
    <location>
        <begin position="33"/>
        <end position="99"/>
    </location>
</feature>
<sequence>MKSHNLLEAVRFDDQRFVMELVHESENFKIVSFTFKAGQELPVHSHNIEGELNIVVLEGEGEFVGDGDAVIPAPRGAVLVAPISTPHGVRAVTDMKVLVTIAPPI</sequence>
<dbReference type="PANTHER" id="PTHR37694">
    <property type="entry name" value="SLR8022 PROTEIN"/>
    <property type="match status" value="1"/>
</dbReference>
<protein>
    <submittedName>
        <fullName evidence="2">Cupin 2 conserved barrel domain protein</fullName>
    </submittedName>
</protein>
<dbReference type="CDD" id="cd02230">
    <property type="entry name" value="cupin_HP0902-like"/>
    <property type="match status" value="1"/>
</dbReference>
<dbReference type="STRING" id="207559.Dde_2303"/>
<dbReference type="DNASU" id="3757314"/>
<dbReference type="InterPro" id="IPR011051">
    <property type="entry name" value="RmlC_Cupin_sf"/>
</dbReference>
<dbReference type="HOGENOM" id="CLU_156449_0_0_7"/>
<dbReference type="InterPro" id="IPR014710">
    <property type="entry name" value="RmlC-like_jellyroll"/>
</dbReference>
<accession>Q30YZ6</accession>
<evidence type="ECO:0000313" key="2">
    <source>
        <dbReference type="EMBL" id="ABB39100.2"/>
    </source>
</evidence>
<name>Q30YZ6_OLEA2</name>
<dbReference type="InterPro" id="IPR013096">
    <property type="entry name" value="Cupin_2"/>
</dbReference>
<dbReference type="Gene3D" id="2.60.120.10">
    <property type="entry name" value="Jelly Rolls"/>
    <property type="match status" value="1"/>
</dbReference>
<keyword evidence="4" id="KW-0002">3D-structure</keyword>